<comment type="cofactor">
    <cofactor evidence="12">
        <name>thiamine diphosphate</name>
        <dbReference type="ChEBI" id="CHEBI:58937"/>
    </cofactor>
    <text evidence="12">Binds 1 thiamine pyrophosphate per subunit.</text>
</comment>
<evidence type="ECO:0000256" key="3">
    <source>
        <dbReference type="ARBA" id="ARBA00007812"/>
    </source>
</evidence>
<evidence type="ECO:0000313" key="16">
    <source>
        <dbReference type="EMBL" id="QYC44595.1"/>
    </source>
</evidence>
<organism evidence="16 17">
    <name type="scientific">Nonomuraea coxensis DSM 45129</name>
    <dbReference type="NCBI Taxonomy" id="1122611"/>
    <lineage>
        <taxon>Bacteria</taxon>
        <taxon>Bacillati</taxon>
        <taxon>Actinomycetota</taxon>
        <taxon>Actinomycetes</taxon>
        <taxon>Streptosporangiales</taxon>
        <taxon>Streptosporangiaceae</taxon>
        <taxon>Nonomuraea</taxon>
    </lineage>
</organism>
<evidence type="ECO:0000259" key="14">
    <source>
        <dbReference type="Pfam" id="PF02775"/>
    </source>
</evidence>
<dbReference type="InterPro" id="IPR039368">
    <property type="entry name" value="AHAS_TPP"/>
</dbReference>
<dbReference type="EC" id="2.2.1.6" evidence="4 12"/>
<evidence type="ECO:0000256" key="1">
    <source>
        <dbReference type="ARBA" id="ARBA00004974"/>
    </source>
</evidence>
<gene>
    <name evidence="16" type="primary">ilvB1</name>
    <name evidence="16" type="ORF">Nocox_35180</name>
</gene>
<proteinExistence type="inferred from homology"/>
<dbReference type="Pfam" id="PF00205">
    <property type="entry name" value="TPP_enzyme_M"/>
    <property type="match status" value="1"/>
</dbReference>
<evidence type="ECO:0000256" key="8">
    <source>
        <dbReference type="ARBA" id="ARBA00022842"/>
    </source>
</evidence>
<dbReference type="Pfam" id="PF02776">
    <property type="entry name" value="TPP_enzyme_N"/>
    <property type="match status" value="1"/>
</dbReference>
<keyword evidence="6 12" id="KW-0808">Transferase</keyword>
<dbReference type="PANTHER" id="PTHR18968:SF13">
    <property type="entry name" value="ACETOLACTATE SYNTHASE CATALYTIC SUBUNIT, MITOCHONDRIAL"/>
    <property type="match status" value="1"/>
</dbReference>
<evidence type="ECO:0000259" key="13">
    <source>
        <dbReference type="Pfam" id="PF00205"/>
    </source>
</evidence>
<dbReference type="Pfam" id="PF02775">
    <property type="entry name" value="TPP_enzyme_C"/>
    <property type="match status" value="1"/>
</dbReference>
<dbReference type="CDD" id="cd02015">
    <property type="entry name" value="TPP_AHAS"/>
    <property type="match status" value="1"/>
</dbReference>
<dbReference type="InterPro" id="IPR045229">
    <property type="entry name" value="TPP_enz"/>
</dbReference>
<keyword evidence="7 12" id="KW-0479">Metal-binding</keyword>
<accession>A0ABX8UAN7</accession>
<dbReference type="InterPro" id="IPR012001">
    <property type="entry name" value="Thiamin_PyroP_enz_TPP-bd_dom"/>
</dbReference>
<evidence type="ECO:0000259" key="15">
    <source>
        <dbReference type="Pfam" id="PF02776"/>
    </source>
</evidence>
<evidence type="ECO:0000313" key="17">
    <source>
        <dbReference type="Proteomes" id="UP000824681"/>
    </source>
</evidence>
<dbReference type="InterPro" id="IPR012000">
    <property type="entry name" value="Thiamin_PyroP_enz_cen_dom"/>
</dbReference>
<dbReference type="InterPro" id="IPR029035">
    <property type="entry name" value="DHS-like_NAD/FAD-binding_dom"/>
</dbReference>
<keyword evidence="17" id="KW-1185">Reference proteome</keyword>
<comment type="similarity">
    <text evidence="3 12">Belongs to the TPP enzyme family.</text>
</comment>
<feature type="domain" description="Thiamine pyrophosphate enzyme TPP-binding" evidence="14">
    <location>
        <begin position="391"/>
        <end position="543"/>
    </location>
</feature>
<evidence type="ECO:0000256" key="11">
    <source>
        <dbReference type="ARBA" id="ARBA00048670"/>
    </source>
</evidence>
<dbReference type="SUPFAM" id="SSF52467">
    <property type="entry name" value="DHS-like NAD/FAD-binding domain"/>
    <property type="match status" value="1"/>
</dbReference>
<dbReference type="NCBIfam" id="NF005860">
    <property type="entry name" value="PRK07789.1"/>
    <property type="match status" value="1"/>
</dbReference>
<keyword evidence="5 12" id="KW-0028">Amino-acid biosynthesis</keyword>
<evidence type="ECO:0000256" key="9">
    <source>
        <dbReference type="ARBA" id="ARBA00023052"/>
    </source>
</evidence>
<evidence type="ECO:0000256" key="10">
    <source>
        <dbReference type="ARBA" id="ARBA00023304"/>
    </source>
</evidence>
<sequence>MTERMTGAQALVRALEHVGVDTVFGIPGGAILPAYDPLYDSVKVRHVLVRHEQGAGHAAEGYAQATGKVGVCMATSGPGATNLVTPLADAFMDSVPIVAITGQVAAPMIGTDAFQEADISGITMPITKHNFLVTDPGDIARTIMEAFHIASTGRPGPVLVDISKDALQSETVFSWPPVMQLPGYRPVTRPHSKQIREAAKLIAESRRPVLYVGGGVHKARASAELLQLAELTNIPVVTTLMARGTFPDGHPQHMGMPGMHGSVAAVGALQKSDLIIGLGVRFDDRVTGQLSTFAPYAKIVHADIDPAEISKNRHADVPIVGDCKEVLTDLIAAVQAGGQKGDYDEWWRLLNGYKQTYPLGYEQFADGSLAPQYVMERLSAIVGPDAYYVAGVGQHQMWASQFIDYENPGTFINSGGLGTMGFAVPAAMGAKMGCPDSTVWAIDGDGCFQMTNQELATCALEGVPIKIAVINNGNLGMVRQWQTLFYDQRYSNTDLQTTRRIPDFVKLADAYGCVGLRCERPEDVDAVIKKAMEINDVPVVIDFVVHQDAMVWPMVAAGTSNDDIKIARDMAPKWENEDE</sequence>
<dbReference type="InterPro" id="IPR000399">
    <property type="entry name" value="TPP-bd_CS"/>
</dbReference>
<protein>
    <recommendedName>
        <fullName evidence="4 12">Acetolactate synthase</fullName>
        <ecNumber evidence="4 12">2.2.1.6</ecNumber>
    </recommendedName>
</protein>
<name>A0ABX8UAN7_9ACTN</name>
<comment type="pathway">
    <text evidence="1 12">Amino-acid biosynthesis; L-isoleucine biosynthesis; L-isoleucine from 2-oxobutanoate: step 1/4.</text>
</comment>
<reference evidence="16 17" key="1">
    <citation type="journal article" date="2021" name="ACS Chem. Biol.">
        <title>Genomic-Led Discovery of a Novel Glycopeptide Antibiotic by Nonomuraea coxensis DSM 45129.</title>
        <authorList>
            <person name="Yushchuk O."/>
            <person name="Vior N.M."/>
            <person name="Andreo-Vidal A."/>
            <person name="Berini F."/>
            <person name="Ruckert C."/>
            <person name="Busche T."/>
            <person name="Binda E."/>
            <person name="Kalinowski J."/>
            <person name="Truman A.W."/>
            <person name="Marinelli F."/>
        </authorList>
    </citation>
    <scope>NUCLEOTIDE SEQUENCE [LARGE SCALE GENOMIC DNA]</scope>
    <source>
        <strain evidence="16 17">DSM 45129</strain>
    </source>
</reference>
<evidence type="ECO:0000256" key="2">
    <source>
        <dbReference type="ARBA" id="ARBA00005025"/>
    </source>
</evidence>
<feature type="domain" description="Thiamine pyrophosphate enzyme central" evidence="13">
    <location>
        <begin position="195"/>
        <end position="330"/>
    </location>
</feature>
<evidence type="ECO:0000256" key="12">
    <source>
        <dbReference type="RuleBase" id="RU003591"/>
    </source>
</evidence>
<dbReference type="Gene3D" id="3.40.50.1220">
    <property type="entry name" value="TPP-binding domain"/>
    <property type="match status" value="1"/>
</dbReference>
<evidence type="ECO:0000256" key="6">
    <source>
        <dbReference type="ARBA" id="ARBA00022679"/>
    </source>
</evidence>
<dbReference type="PROSITE" id="PS00187">
    <property type="entry name" value="TPP_ENZYMES"/>
    <property type="match status" value="1"/>
</dbReference>
<dbReference type="GO" id="GO:0003984">
    <property type="term" value="F:acetolactate synthase activity"/>
    <property type="evidence" value="ECO:0007669"/>
    <property type="project" value="UniProtKB-EC"/>
</dbReference>
<evidence type="ECO:0000256" key="7">
    <source>
        <dbReference type="ARBA" id="ARBA00022723"/>
    </source>
</evidence>
<dbReference type="NCBIfam" id="TIGR00118">
    <property type="entry name" value="acolac_lg"/>
    <property type="match status" value="1"/>
</dbReference>
<dbReference type="Proteomes" id="UP000824681">
    <property type="component" value="Chromosome"/>
</dbReference>
<dbReference type="InterPro" id="IPR011766">
    <property type="entry name" value="TPP_enzyme_TPP-bd"/>
</dbReference>
<keyword evidence="8 12" id="KW-0460">Magnesium</keyword>
<dbReference type="InterPro" id="IPR012846">
    <property type="entry name" value="Acetolactate_synth_lsu"/>
</dbReference>
<dbReference type="Gene3D" id="3.40.50.970">
    <property type="match status" value="2"/>
</dbReference>
<dbReference type="InterPro" id="IPR029061">
    <property type="entry name" value="THDP-binding"/>
</dbReference>
<feature type="domain" description="Thiamine pyrophosphate enzyme N-terminal TPP-binding" evidence="15">
    <location>
        <begin position="5"/>
        <end position="120"/>
    </location>
</feature>
<comment type="pathway">
    <text evidence="2 12">Amino-acid biosynthesis; L-valine biosynthesis; L-valine from pyruvate: step 1/4.</text>
</comment>
<comment type="catalytic activity">
    <reaction evidence="11 12">
        <text>2 pyruvate + H(+) = (2S)-2-acetolactate + CO2</text>
        <dbReference type="Rhea" id="RHEA:25249"/>
        <dbReference type="ChEBI" id="CHEBI:15361"/>
        <dbReference type="ChEBI" id="CHEBI:15378"/>
        <dbReference type="ChEBI" id="CHEBI:16526"/>
        <dbReference type="ChEBI" id="CHEBI:58476"/>
        <dbReference type="EC" id="2.2.1.6"/>
    </reaction>
</comment>
<dbReference type="RefSeq" id="WP_020544008.1">
    <property type="nucleotide sequence ID" value="NZ_CP068985.1"/>
</dbReference>
<keyword evidence="10 12" id="KW-0100">Branched-chain amino acid biosynthesis</keyword>
<dbReference type="CDD" id="cd07035">
    <property type="entry name" value="TPP_PYR_POX_like"/>
    <property type="match status" value="1"/>
</dbReference>
<comment type="cofactor">
    <cofactor evidence="12">
        <name>Mg(2+)</name>
        <dbReference type="ChEBI" id="CHEBI:18420"/>
    </cofactor>
    <text evidence="12">Binds 1 Mg(2+) ion per subunit.</text>
</comment>
<keyword evidence="9 12" id="KW-0786">Thiamine pyrophosphate</keyword>
<dbReference type="EMBL" id="CP068985">
    <property type="protein sequence ID" value="QYC44595.1"/>
    <property type="molecule type" value="Genomic_DNA"/>
</dbReference>
<evidence type="ECO:0000256" key="5">
    <source>
        <dbReference type="ARBA" id="ARBA00022605"/>
    </source>
</evidence>
<dbReference type="SUPFAM" id="SSF52518">
    <property type="entry name" value="Thiamin diphosphate-binding fold (THDP-binding)"/>
    <property type="match status" value="2"/>
</dbReference>
<evidence type="ECO:0000256" key="4">
    <source>
        <dbReference type="ARBA" id="ARBA00013145"/>
    </source>
</evidence>
<dbReference type="PANTHER" id="PTHR18968">
    <property type="entry name" value="THIAMINE PYROPHOSPHATE ENZYMES"/>
    <property type="match status" value="1"/>
</dbReference>